<dbReference type="Proteomes" id="UP000657918">
    <property type="component" value="Unassembled WGS sequence"/>
</dbReference>
<sequence length="81" mass="9334">MRLEELPMDELEFQDYIWHPVATIYKFPVFSIALSCRFNAHFLATHFSPAESLLVIWHSMHVPSSPRRGVPARRRAAALLG</sequence>
<evidence type="ECO:0000313" key="1">
    <source>
        <dbReference type="EMBL" id="KAF9688995.1"/>
    </source>
</evidence>
<evidence type="ECO:0000313" key="2">
    <source>
        <dbReference type="Proteomes" id="UP000657918"/>
    </source>
</evidence>
<gene>
    <name evidence="1" type="ORF">SADUNF_Sadunf01G0045800</name>
</gene>
<accession>A0A835TJ03</accession>
<comment type="caution">
    <text evidence="1">The sequence shown here is derived from an EMBL/GenBank/DDBJ whole genome shotgun (WGS) entry which is preliminary data.</text>
</comment>
<keyword evidence="2" id="KW-1185">Reference proteome</keyword>
<dbReference type="AlphaFoldDB" id="A0A835TJ03"/>
<dbReference type="EMBL" id="JADGMS010000001">
    <property type="protein sequence ID" value="KAF9688995.1"/>
    <property type="molecule type" value="Genomic_DNA"/>
</dbReference>
<protein>
    <submittedName>
        <fullName evidence="1">Uncharacterized protein</fullName>
    </submittedName>
</protein>
<name>A0A835TJ03_9ROSI</name>
<organism evidence="1 2">
    <name type="scientific">Salix dunnii</name>
    <dbReference type="NCBI Taxonomy" id="1413687"/>
    <lineage>
        <taxon>Eukaryota</taxon>
        <taxon>Viridiplantae</taxon>
        <taxon>Streptophyta</taxon>
        <taxon>Embryophyta</taxon>
        <taxon>Tracheophyta</taxon>
        <taxon>Spermatophyta</taxon>
        <taxon>Magnoliopsida</taxon>
        <taxon>eudicotyledons</taxon>
        <taxon>Gunneridae</taxon>
        <taxon>Pentapetalae</taxon>
        <taxon>rosids</taxon>
        <taxon>fabids</taxon>
        <taxon>Malpighiales</taxon>
        <taxon>Salicaceae</taxon>
        <taxon>Saliceae</taxon>
        <taxon>Salix</taxon>
    </lineage>
</organism>
<proteinExistence type="predicted"/>
<reference evidence="1 2" key="1">
    <citation type="submission" date="2020-10" db="EMBL/GenBank/DDBJ databases">
        <title>Plant Genome Project.</title>
        <authorList>
            <person name="Zhang R.-G."/>
        </authorList>
    </citation>
    <scope>NUCLEOTIDE SEQUENCE [LARGE SCALE GENOMIC DNA]</scope>
    <source>
        <strain evidence="1">FAFU-HL-1</strain>
        <tissue evidence="1">Leaf</tissue>
    </source>
</reference>